<feature type="compositionally biased region" description="Polar residues" evidence="1">
    <location>
        <begin position="132"/>
        <end position="146"/>
    </location>
</feature>
<feature type="compositionally biased region" description="Low complexity" evidence="1">
    <location>
        <begin position="95"/>
        <end position="109"/>
    </location>
</feature>
<name>A0ABN9QWM2_9DINO</name>
<accession>A0ABN9QWM2</accession>
<keyword evidence="3" id="KW-1185">Reference proteome</keyword>
<protein>
    <submittedName>
        <fullName evidence="2">Uncharacterized protein</fullName>
    </submittedName>
</protein>
<comment type="caution">
    <text evidence="2">The sequence shown here is derived from an EMBL/GenBank/DDBJ whole genome shotgun (WGS) entry which is preliminary data.</text>
</comment>
<feature type="non-terminal residue" evidence="2">
    <location>
        <position position="1"/>
    </location>
</feature>
<sequence length="313" mass="32359">QAQAQTQPTPAPAQAQHQPLQKQQKQHHQQQYVQPGAVQYMVCFVPADPTGASGLGGYGMGGYGMGGMHQMTMGMPMVQMGANAGWGAPAGQQQVYWGQQSQPSQPSQPAEQGGKDEAKSWADPSARPFTPSGMQDASALSFTGQAASWREGPRGKDGGRRQEQQQSWRRPEADESWRKGGGKGGGGKGAQPEARAEPAPQPFEAGPGDFPTLGTPTAAGPGADAAQEKEKVGRGEDEETPAQSTPKWGPRKDPPPPAAAQAAPRPAAAQVAPPAPAVVQAPAPAPGPQPVAAVPPRAEQPPAEPSAWAPQQA</sequence>
<evidence type="ECO:0000256" key="1">
    <source>
        <dbReference type="SAM" id="MobiDB-lite"/>
    </source>
</evidence>
<feature type="compositionally biased region" description="Basic and acidic residues" evidence="1">
    <location>
        <begin position="226"/>
        <end position="235"/>
    </location>
</feature>
<feature type="compositionally biased region" description="Low complexity" evidence="1">
    <location>
        <begin position="211"/>
        <end position="225"/>
    </location>
</feature>
<feature type="compositionally biased region" description="Low complexity" evidence="1">
    <location>
        <begin position="259"/>
        <end position="282"/>
    </location>
</feature>
<feature type="region of interest" description="Disordered" evidence="1">
    <location>
        <begin position="95"/>
        <end position="313"/>
    </location>
</feature>
<proteinExistence type="predicted"/>
<organism evidence="2 3">
    <name type="scientific">Prorocentrum cordatum</name>
    <dbReference type="NCBI Taxonomy" id="2364126"/>
    <lineage>
        <taxon>Eukaryota</taxon>
        <taxon>Sar</taxon>
        <taxon>Alveolata</taxon>
        <taxon>Dinophyceae</taxon>
        <taxon>Prorocentrales</taxon>
        <taxon>Prorocentraceae</taxon>
        <taxon>Prorocentrum</taxon>
    </lineage>
</organism>
<evidence type="ECO:0000313" key="3">
    <source>
        <dbReference type="Proteomes" id="UP001189429"/>
    </source>
</evidence>
<dbReference type="EMBL" id="CAUYUJ010004111">
    <property type="protein sequence ID" value="CAK0808169.1"/>
    <property type="molecule type" value="Genomic_DNA"/>
</dbReference>
<reference evidence="2" key="1">
    <citation type="submission" date="2023-10" db="EMBL/GenBank/DDBJ databases">
        <authorList>
            <person name="Chen Y."/>
            <person name="Shah S."/>
            <person name="Dougan E. K."/>
            <person name="Thang M."/>
            <person name="Chan C."/>
        </authorList>
    </citation>
    <scope>NUCLEOTIDE SEQUENCE [LARGE SCALE GENOMIC DNA]</scope>
</reference>
<gene>
    <name evidence="2" type="ORF">PCOR1329_LOCUS13839</name>
</gene>
<feature type="compositionally biased region" description="Basic and acidic residues" evidence="1">
    <location>
        <begin position="151"/>
        <end position="178"/>
    </location>
</feature>
<evidence type="ECO:0000313" key="2">
    <source>
        <dbReference type="EMBL" id="CAK0808169.1"/>
    </source>
</evidence>
<dbReference type="Proteomes" id="UP001189429">
    <property type="component" value="Unassembled WGS sequence"/>
</dbReference>
<feature type="non-terminal residue" evidence="2">
    <location>
        <position position="313"/>
    </location>
</feature>
<feature type="region of interest" description="Disordered" evidence="1">
    <location>
        <begin position="1"/>
        <end position="32"/>
    </location>
</feature>
<feature type="compositionally biased region" description="Low complexity" evidence="1">
    <location>
        <begin position="1"/>
        <end position="23"/>
    </location>
</feature>